<feature type="transmembrane region" description="Helical" evidence="5">
    <location>
        <begin position="158"/>
        <end position="177"/>
    </location>
</feature>
<evidence type="ECO:0000256" key="3">
    <source>
        <dbReference type="ARBA" id="ARBA00022833"/>
    </source>
</evidence>
<evidence type="ECO:0000313" key="8">
    <source>
        <dbReference type="Proteomes" id="UP001497497"/>
    </source>
</evidence>
<dbReference type="PROSITE" id="PS50865">
    <property type="entry name" value="ZF_MYND_2"/>
    <property type="match status" value="1"/>
</dbReference>
<evidence type="ECO:0000256" key="4">
    <source>
        <dbReference type="PROSITE-ProRule" id="PRU00134"/>
    </source>
</evidence>
<evidence type="ECO:0000313" key="7">
    <source>
        <dbReference type="EMBL" id="CAL1532713.1"/>
    </source>
</evidence>
<gene>
    <name evidence="7" type="ORF">GSLYS_00006731001</name>
</gene>
<proteinExistence type="predicted"/>
<keyword evidence="5" id="KW-0812">Transmembrane</keyword>
<organism evidence="7 8">
    <name type="scientific">Lymnaea stagnalis</name>
    <name type="common">Great pond snail</name>
    <name type="synonym">Helix stagnalis</name>
    <dbReference type="NCBI Taxonomy" id="6523"/>
    <lineage>
        <taxon>Eukaryota</taxon>
        <taxon>Metazoa</taxon>
        <taxon>Spiralia</taxon>
        <taxon>Lophotrochozoa</taxon>
        <taxon>Mollusca</taxon>
        <taxon>Gastropoda</taxon>
        <taxon>Heterobranchia</taxon>
        <taxon>Euthyneura</taxon>
        <taxon>Panpulmonata</taxon>
        <taxon>Hygrophila</taxon>
        <taxon>Lymnaeoidea</taxon>
        <taxon>Lymnaeidae</taxon>
        <taxon>Lymnaea</taxon>
    </lineage>
</organism>
<name>A0AAV2HFH3_LYMST</name>
<keyword evidence="8" id="KW-1185">Reference proteome</keyword>
<accession>A0AAV2HFH3</accession>
<dbReference type="Pfam" id="PF01753">
    <property type="entry name" value="zf-MYND"/>
    <property type="match status" value="1"/>
</dbReference>
<evidence type="ECO:0000256" key="1">
    <source>
        <dbReference type="ARBA" id="ARBA00022723"/>
    </source>
</evidence>
<dbReference type="SUPFAM" id="SSF144232">
    <property type="entry name" value="HIT/MYND zinc finger-like"/>
    <property type="match status" value="1"/>
</dbReference>
<dbReference type="EMBL" id="CAXITT010000123">
    <property type="protein sequence ID" value="CAL1532713.1"/>
    <property type="molecule type" value="Genomic_DNA"/>
</dbReference>
<evidence type="ECO:0000259" key="6">
    <source>
        <dbReference type="PROSITE" id="PS50865"/>
    </source>
</evidence>
<feature type="domain" description="MYND-type" evidence="6">
    <location>
        <begin position="22"/>
        <end position="60"/>
    </location>
</feature>
<keyword evidence="5" id="KW-1133">Transmembrane helix</keyword>
<dbReference type="Gene3D" id="6.10.140.2220">
    <property type="match status" value="1"/>
</dbReference>
<keyword evidence="2 4" id="KW-0863">Zinc-finger</keyword>
<protein>
    <recommendedName>
        <fullName evidence="6">MYND-type domain-containing protein</fullName>
    </recommendedName>
</protein>
<dbReference type="GO" id="GO:0008270">
    <property type="term" value="F:zinc ion binding"/>
    <property type="evidence" value="ECO:0007669"/>
    <property type="project" value="UniProtKB-KW"/>
</dbReference>
<dbReference type="AlphaFoldDB" id="A0AAV2HFH3"/>
<keyword evidence="1" id="KW-0479">Metal-binding</keyword>
<sequence>MALALYNPNFAKLQINKFKGTCTTCHRESYSAKRCTRCGIARYCNKTCQGQDFVHHKNICVRISQFEQAKDRIDATLRQEIFQRARYIGISCFLGSLPDRTRYALIGQRVAVVVHIMESTVDESAEIPSCCIVRVRDVINEDANVIFIIKDALQAMQLVFLLGVANFMILLNVPFLVPSTEGKTGNIFVMHVNQVSFII</sequence>
<dbReference type="PROSITE" id="PS01360">
    <property type="entry name" value="ZF_MYND_1"/>
    <property type="match status" value="1"/>
</dbReference>
<reference evidence="7 8" key="1">
    <citation type="submission" date="2024-04" db="EMBL/GenBank/DDBJ databases">
        <authorList>
            <consortium name="Genoscope - CEA"/>
            <person name="William W."/>
        </authorList>
    </citation>
    <scope>NUCLEOTIDE SEQUENCE [LARGE SCALE GENOMIC DNA]</scope>
</reference>
<keyword evidence="5" id="KW-0472">Membrane</keyword>
<comment type="caution">
    <text evidence="7">The sequence shown here is derived from an EMBL/GenBank/DDBJ whole genome shotgun (WGS) entry which is preliminary data.</text>
</comment>
<dbReference type="InterPro" id="IPR002893">
    <property type="entry name" value="Znf_MYND"/>
</dbReference>
<dbReference type="Proteomes" id="UP001497497">
    <property type="component" value="Unassembled WGS sequence"/>
</dbReference>
<evidence type="ECO:0000256" key="2">
    <source>
        <dbReference type="ARBA" id="ARBA00022771"/>
    </source>
</evidence>
<keyword evidence="3" id="KW-0862">Zinc</keyword>
<evidence type="ECO:0000256" key="5">
    <source>
        <dbReference type="SAM" id="Phobius"/>
    </source>
</evidence>